<accession>A0ABN7SJS1</accession>
<feature type="transmembrane region" description="Helical" evidence="1">
    <location>
        <begin position="134"/>
        <end position="163"/>
    </location>
</feature>
<evidence type="ECO:0000313" key="2">
    <source>
        <dbReference type="EMBL" id="CAG5102655.1"/>
    </source>
</evidence>
<proteinExistence type="predicted"/>
<name>A0ABN7SJS1_OIKDI</name>
<organism evidence="2 3">
    <name type="scientific">Oikopleura dioica</name>
    <name type="common">Tunicate</name>
    <dbReference type="NCBI Taxonomy" id="34765"/>
    <lineage>
        <taxon>Eukaryota</taxon>
        <taxon>Metazoa</taxon>
        <taxon>Chordata</taxon>
        <taxon>Tunicata</taxon>
        <taxon>Appendicularia</taxon>
        <taxon>Copelata</taxon>
        <taxon>Oikopleuridae</taxon>
        <taxon>Oikopleura</taxon>
    </lineage>
</organism>
<dbReference type="Proteomes" id="UP001158576">
    <property type="component" value="Chromosome 1"/>
</dbReference>
<dbReference type="EMBL" id="OU015566">
    <property type="protein sequence ID" value="CAG5102655.1"/>
    <property type="molecule type" value="Genomic_DNA"/>
</dbReference>
<evidence type="ECO:0000313" key="3">
    <source>
        <dbReference type="Proteomes" id="UP001158576"/>
    </source>
</evidence>
<keyword evidence="1" id="KW-0472">Membrane</keyword>
<gene>
    <name evidence="2" type="ORF">OKIOD_LOCUS9170</name>
</gene>
<protein>
    <submittedName>
        <fullName evidence="2">Oidioi.mRNA.OKI2018_I69.chr1.g405.t1.cds</fullName>
    </submittedName>
</protein>
<keyword evidence="1" id="KW-0812">Transmembrane</keyword>
<keyword evidence="1" id="KW-1133">Transmembrane helix</keyword>
<feature type="transmembrane region" description="Helical" evidence="1">
    <location>
        <begin position="92"/>
        <end position="113"/>
    </location>
</feature>
<keyword evidence="3" id="KW-1185">Reference proteome</keyword>
<feature type="transmembrane region" description="Helical" evidence="1">
    <location>
        <begin position="183"/>
        <end position="207"/>
    </location>
</feature>
<sequence length="287" mass="32143">MRFYALCIASGSELLGFALHGAAILSGSWVSVDLTEDSEDFYLEAGIWGYCRTDVSKGNVYCADFNSLSHNRNSRLGSMIYHSVEMSSETLLILKTTSILSFIISIFSILAAYMGNKYSQKCEESKKSKEILPAIIWLSGALIGFGISLLLLFSCLLVYVSSYGSLRYDYLDYDELQYKWSRGVIYISVTLVLKIITIIILHFLGFLTISSLSKQTQAAPIPSIETSEKQDDLQSSEFMIKQGRSPSVFSVDTHEGRQQVRNSPYMRHLMKGQKNGAPGMAYQMEPR</sequence>
<dbReference type="Gene3D" id="1.20.140.150">
    <property type="match status" value="1"/>
</dbReference>
<reference evidence="2 3" key="1">
    <citation type="submission" date="2021-04" db="EMBL/GenBank/DDBJ databases">
        <authorList>
            <person name="Bliznina A."/>
        </authorList>
    </citation>
    <scope>NUCLEOTIDE SEQUENCE [LARGE SCALE GENOMIC DNA]</scope>
</reference>
<evidence type="ECO:0000256" key="1">
    <source>
        <dbReference type="SAM" id="Phobius"/>
    </source>
</evidence>